<organism evidence="1 2">
    <name type="scientific">Methanobrevibacter olleyae</name>
    <dbReference type="NCBI Taxonomy" id="294671"/>
    <lineage>
        <taxon>Archaea</taxon>
        <taxon>Methanobacteriati</taxon>
        <taxon>Methanobacteriota</taxon>
        <taxon>Methanomada group</taxon>
        <taxon>Methanobacteria</taxon>
        <taxon>Methanobacteriales</taxon>
        <taxon>Methanobacteriaceae</taxon>
        <taxon>Methanobrevibacter</taxon>
    </lineage>
</organism>
<gene>
    <name evidence="1" type="ORF">E7Z75_09630</name>
</gene>
<name>A0A8T3VYC0_METOL</name>
<protein>
    <submittedName>
        <fullName evidence="1">Uncharacterized protein</fullName>
    </submittedName>
</protein>
<dbReference type="AlphaFoldDB" id="A0A8T3VYC0"/>
<proteinExistence type="predicted"/>
<evidence type="ECO:0000313" key="2">
    <source>
        <dbReference type="Proteomes" id="UP000732619"/>
    </source>
</evidence>
<evidence type="ECO:0000313" key="1">
    <source>
        <dbReference type="EMBL" id="MBE6513378.1"/>
    </source>
</evidence>
<sequence length="136" mass="16015">MRIVENENCFELHIFSSITDNNVSVNGKCYNYKRLVIPNVLMEYFREKKSVLEYVYLYFQDDSIFLSVEKLHDIKYSKRRIIQVGKKNSFFINLNERSLLKHDVTVGNNVLFVVGGESKLNDSECISIELRFCVEE</sequence>
<dbReference type="EMBL" id="SUTG01000085">
    <property type="protein sequence ID" value="MBE6513378.1"/>
    <property type="molecule type" value="Genomic_DNA"/>
</dbReference>
<accession>A0A8T3VYC0</accession>
<dbReference type="Proteomes" id="UP000732619">
    <property type="component" value="Unassembled WGS sequence"/>
</dbReference>
<reference evidence="1" key="1">
    <citation type="submission" date="2019-04" db="EMBL/GenBank/DDBJ databases">
        <title>Evolution of Biomass-Degrading Anaerobic Consortia Revealed by Metagenomics.</title>
        <authorList>
            <person name="Peng X."/>
        </authorList>
    </citation>
    <scope>NUCLEOTIDE SEQUENCE</scope>
    <source>
        <strain evidence="1">SIG14</strain>
    </source>
</reference>
<comment type="caution">
    <text evidence="1">The sequence shown here is derived from an EMBL/GenBank/DDBJ whole genome shotgun (WGS) entry which is preliminary data.</text>
</comment>